<evidence type="ECO:0000313" key="3">
    <source>
        <dbReference type="Proteomes" id="UP001515480"/>
    </source>
</evidence>
<proteinExistence type="predicted"/>
<dbReference type="AlphaFoldDB" id="A0AB34K9H4"/>
<evidence type="ECO:0000313" key="2">
    <source>
        <dbReference type="EMBL" id="KAL1529134.1"/>
    </source>
</evidence>
<reference evidence="2 3" key="1">
    <citation type="journal article" date="2024" name="Science">
        <title>Giant polyketide synthase enzymes in the biosynthesis of giant marine polyether toxins.</title>
        <authorList>
            <person name="Fallon T.R."/>
            <person name="Shende V.V."/>
            <person name="Wierzbicki I.H."/>
            <person name="Pendleton A.L."/>
            <person name="Watervoot N.F."/>
            <person name="Auber R.P."/>
            <person name="Gonzalez D.J."/>
            <person name="Wisecaver J.H."/>
            <person name="Moore B.S."/>
        </authorList>
    </citation>
    <scope>NUCLEOTIDE SEQUENCE [LARGE SCALE GENOMIC DNA]</scope>
    <source>
        <strain evidence="2 3">12B1</strain>
    </source>
</reference>
<accession>A0AB34K9H4</accession>
<gene>
    <name evidence="2" type="ORF">AB1Y20_000094</name>
</gene>
<feature type="region of interest" description="Disordered" evidence="1">
    <location>
        <begin position="1"/>
        <end position="235"/>
    </location>
</feature>
<protein>
    <submittedName>
        <fullName evidence="2">Uncharacterized protein</fullName>
    </submittedName>
</protein>
<dbReference type="EMBL" id="JBGBPQ010000001">
    <property type="protein sequence ID" value="KAL1529134.1"/>
    <property type="molecule type" value="Genomic_DNA"/>
</dbReference>
<feature type="compositionally biased region" description="Basic and acidic residues" evidence="1">
    <location>
        <begin position="173"/>
        <end position="188"/>
    </location>
</feature>
<name>A0AB34K9H4_PRYPA</name>
<evidence type="ECO:0000256" key="1">
    <source>
        <dbReference type="SAM" id="MobiDB-lite"/>
    </source>
</evidence>
<feature type="compositionally biased region" description="Basic and acidic residues" evidence="1">
    <location>
        <begin position="108"/>
        <end position="138"/>
    </location>
</feature>
<sequence>MGCAPSAPSSPIDDKSSALPEVEKPPPPGEGARDKPTRTQNEVPAVPPHMDAVPTGTASDASLRAADSPMQVEPPIAMMADVSSDLASDAAAPGGSRPSSTAQPSVEALKEEPPPSTHAVEHGEERVVAEGELVRGDSDNLFEILGIPPPGSEEVGPPELKGEGWVRCSPPPAHDKPPPGGGRRREPRALALEDDDLSLEEPTPRQKPELSPSTRSGMGRCNGFMEPSSGAARHASDECTMVDAFIAELDEAEESAAQTREEARPPDRPVELARAGWTSSRDVPACRGHADGAAAPARVSDEHIELVDAFMAEELGEDDDLLLGMNDAAIFSQAPRPRVISATKGGGQVDAAHAQVFTAAGDEVARFEMEEGD</sequence>
<dbReference type="Proteomes" id="UP001515480">
    <property type="component" value="Unassembled WGS sequence"/>
</dbReference>
<feature type="compositionally biased region" description="Basic and acidic residues" evidence="1">
    <location>
        <begin position="12"/>
        <end position="24"/>
    </location>
</feature>
<keyword evidence="3" id="KW-1185">Reference proteome</keyword>
<organism evidence="2 3">
    <name type="scientific">Prymnesium parvum</name>
    <name type="common">Toxic golden alga</name>
    <dbReference type="NCBI Taxonomy" id="97485"/>
    <lineage>
        <taxon>Eukaryota</taxon>
        <taxon>Haptista</taxon>
        <taxon>Haptophyta</taxon>
        <taxon>Prymnesiophyceae</taxon>
        <taxon>Prymnesiales</taxon>
        <taxon>Prymnesiaceae</taxon>
        <taxon>Prymnesium</taxon>
    </lineage>
</organism>
<comment type="caution">
    <text evidence="2">The sequence shown here is derived from an EMBL/GenBank/DDBJ whole genome shotgun (WGS) entry which is preliminary data.</text>
</comment>
<feature type="compositionally biased region" description="Low complexity" evidence="1">
    <location>
        <begin position="77"/>
        <end position="92"/>
    </location>
</feature>